<keyword evidence="2 5" id="KW-0812">Transmembrane</keyword>
<protein>
    <submittedName>
        <fullName evidence="7">Putative O-antigen ligase</fullName>
    </submittedName>
</protein>
<evidence type="ECO:0000256" key="4">
    <source>
        <dbReference type="ARBA" id="ARBA00023136"/>
    </source>
</evidence>
<evidence type="ECO:0000259" key="6">
    <source>
        <dbReference type="Pfam" id="PF04932"/>
    </source>
</evidence>
<dbReference type="PATRIC" id="fig|1239307.3.peg.1240"/>
<feature type="transmembrane region" description="Helical" evidence="5">
    <location>
        <begin position="36"/>
        <end position="54"/>
    </location>
</feature>
<dbReference type="RefSeq" id="WP_038668262.1">
    <property type="nucleotide sequence ID" value="NZ_CP006569.1"/>
</dbReference>
<proteinExistence type="predicted"/>
<evidence type="ECO:0000256" key="3">
    <source>
        <dbReference type="ARBA" id="ARBA00022989"/>
    </source>
</evidence>
<evidence type="ECO:0000256" key="5">
    <source>
        <dbReference type="SAM" id="Phobius"/>
    </source>
</evidence>
<feature type="transmembrane region" description="Helical" evidence="5">
    <location>
        <begin position="369"/>
        <end position="387"/>
    </location>
</feature>
<dbReference type="PANTHER" id="PTHR37422">
    <property type="entry name" value="TEICHURONIC ACID BIOSYNTHESIS PROTEIN TUAE"/>
    <property type="match status" value="1"/>
</dbReference>
<feature type="domain" description="O-antigen ligase-related" evidence="6">
    <location>
        <begin position="199"/>
        <end position="351"/>
    </location>
</feature>
<accession>W0HUL6</accession>
<organism evidence="7 8">
    <name type="scientific">Sodalis praecaptivus</name>
    <dbReference type="NCBI Taxonomy" id="1239307"/>
    <lineage>
        <taxon>Bacteria</taxon>
        <taxon>Pseudomonadati</taxon>
        <taxon>Pseudomonadota</taxon>
        <taxon>Gammaproteobacteria</taxon>
        <taxon>Enterobacterales</taxon>
        <taxon>Bruguierivoracaceae</taxon>
        <taxon>Sodalis</taxon>
    </lineage>
</organism>
<keyword evidence="8" id="KW-1185">Reference proteome</keyword>
<dbReference type="Proteomes" id="UP000019028">
    <property type="component" value="Chromosome"/>
</dbReference>
<comment type="subcellular location">
    <subcellularLocation>
        <location evidence="1">Membrane</location>
        <topology evidence="1">Multi-pass membrane protein</topology>
    </subcellularLocation>
</comment>
<feature type="transmembrane region" description="Helical" evidence="5">
    <location>
        <begin position="192"/>
        <end position="208"/>
    </location>
</feature>
<keyword evidence="7" id="KW-0436">Ligase</keyword>
<dbReference type="AlphaFoldDB" id="W0HUL6"/>
<dbReference type="EMBL" id="CP006569">
    <property type="protein sequence ID" value="AHF76227.1"/>
    <property type="molecule type" value="Genomic_DNA"/>
</dbReference>
<gene>
    <name evidence="7" type="ORF">Sant_1158</name>
</gene>
<evidence type="ECO:0000256" key="2">
    <source>
        <dbReference type="ARBA" id="ARBA00022692"/>
    </source>
</evidence>
<dbReference type="GO" id="GO:0016020">
    <property type="term" value="C:membrane"/>
    <property type="evidence" value="ECO:0007669"/>
    <property type="project" value="UniProtKB-SubCell"/>
</dbReference>
<dbReference type="InterPro" id="IPR007016">
    <property type="entry name" value="O-antigen_ligase-rel_domated"/>
</dbReference>
<keyword evidence="4 5" id="KW-0472">Membrane</keyword>
<evidence type="ECO:0000256" key="1">
    <source>
        <dbReference type="ARBA" id="ARBA00004141"/>
    </source>
</evidence>
<feature type="transmembrane region" description="Helical" evidence="5">
    <location>
        <begin position="237"/>
        <end position="255"/>
    </location>
</feature>
<dbReference type="GO" id="GO:0016874">
    <property type="term" value="F:ligase activity"/>
    <property type="evidence" value="ECO:0007669"/>
    <property type="project" value="UniProtKB-KW"/>
</dbReference>
<feature type="transmembrane region" description="Helical" evidence="5">
    <location>
        <begin position="167"/>
        <end position="183"/>
    </location>
</feature>
<dbReference type="InterPro" id="IPR051533">
    <property type="entry name" value="WaaL-like"/>
</dbReference>
<feature type="transmembrane region" description="Helical" evidence="5">
    <location>
        <begin position="101"/>
        <end position="117"/>
    </location>
</feature>
<dbReference type="OrthoDB" id="6502028at2"/>
<dbReference type="HOGENOM" id="CLU_054167_0_0_6"/>
<feature type="transmembrane region" description="Helical" evidence="5">
    <location>
        <begin position="337"/>
        <end position="357"/>
    </location>
</feature>
<evidence type="ECO:0000313" key="7">
    <source>
        <dbReference type="EMBL" id="AHF76227.1"/>
    </source>
</evidence>
<feature type="transmembrane region" description="Helical" evidence="5">
    <location>
        <begin position="12"/>
        <end position="30"/>
    </location>
</feature>
<dbReference type="Pfam" id="PF04932">
    <property type="entry name" value="Wzy_C"/>
    <property type="match status" value="1"/>
</dbReference>
<reference evidence="7 8" key="1">
    <citation type="journal article" date="2014" name="Genome Biol. Evol.">
        <title>Genome degeneration and adaptation in a nascent stage of symbiosis.</title>
        <authorList>
            <person name="Oakeson K.F."/>
            <person name="Gil R."/>
            <person name="Clayton A.L."/>
            <person name="Dunn D.M."/>
            <person name="von Niederhausern A.C."/>
            <person name="Hamil C."/>
            <person name="Aoyagi A."/>
            <person name="Duval B."/>
            <person name="Baca A."/>
            <person name="Silva F.J."/>
            <person name="Vallier A."/>
            <person name="Jackson D.G."/>
            <person name="Latorre A."/>
            <person name="Weiss R.B."/>
            <person name="Heddi A."/>
            <person name="Moya A."/>
            <person name="Dale C."/>
        </authorList>
    </citation>
    <scope>NUCLEOTIDE SEQUENCE [LARGE SCALE GENOMIC DNA]</scope>
    <source>
        <strain evidence="7 8">HS1</strain>
    </source>
</reference>
<name>W0HUL6_9GAMM</name>
<feature type="transmembrane region" description="Helical" evidence="5">
    <location>
        <begin position="66"/>
        <end position="89"/>
    </location>
</feature>
<dbReference type="PANTHER" id="PTHR37422:SF17">
    <property type="entry name" value="O-ANTIGEN LIGASE"/>
    <property type="match status" value="1"/>
</dbReference>
<feature type="transmembrane region" description="Helical" evidence="5">
    <location>
        <begin position="129"/>
        <end position="147"/>
    </location>
</feature>
<feature type="transmembrane region" description="Helical" evidence="5">
    <location>
        <begin position="214"/>
        <end position="230"/>
    </location>
</feature>
<keyword evidence="3 5" id="KW-1133">Transmembrane helix</keyword>
<sequence>MGQGNKESMKRYIAILFFCSFFVILPLAFIDEKISRVSFYLCGYLGFLGIAINFRECLSSLLACKIILPVLLMSILYTIWSLLCEMVSYNAQGTLFTPGKRWFVAAVISWYAVWLYNHDSAQRALIRRYCIFSLLSAFIIASIYGIWQYIETSDRIVFAMNRATGAAYQYSALSLVLMTVTLCDRLSLKKQYFIFTSGLLSIYVIFLTETRSAMVIHTLAVSMLILHVVFKYKKLKSIPLVFIILTLASIIYTNWDLISLRYNRTSQEFSLYQQGNDKTSLGARFTMWRVGVMAFINAPLGETQAFRNEKIVDFLHSEKNQNSDALRYLNVHLHNEIIQTGSLFGIFGIYILGFFYYTLIFSNSLGKNFLYNPISLLSLTALLYGLTDVILTSIEYVVVFSLLLITSRLACNEPGNAIKD</sequence>
<dbReference type="KEGG" id="sod:Sant_1158"/>
<evidence type="ECO:0000313" key="8">
    <source>
        <dbReference type="Proteomes" id="UP000019028"/>
    </source>
</evidence>